<dbReference type="Gene3D" id="1.10.150.130">
    <property type="match status" value="1"/>
</dbReference>
<dbReference type="PANTHER" id="PTHR30349:SF81">
    <property type="entry name" value="TYROSINE RECOMBINASE XERC"/>
    <property type="match status" value="1"/>
</dbReference>
<gene>
    <name evidence="7" type="ORF">SAMN02982927_00066</name>
</gene>
<dbReference type="GO" id="GO:0015074">
    <property type="term" value="P:DNA integration"/>
    <property type="evidence" value="ECO:0007669"/>
    <property type="project" value="UniProtKB-KW"/>
</dbReference>
<dbReference type="SUPFAM" id="SSF56349">
    <property type="entry name" value="DNA breaking-rejoining enzymes"/>
    <property type="match status" value="1"/>
</dbReference>
<keyword evidence="8" id="KW-1185">Reference proteome</keyword>
<dbReference type="GO" id="GO:0003677">
    <property type="term" value="F:DNA binding"/>
    <property type="evidence" value="ECO:0007669"/>
    <property type="project" value="UniProtKB-UniRule"/>
</dbReference>
<proteinExistence type="predicted"/>
<dbReference type="AlphaFoldDB" id="A0A1I2MYK9"/>
<dbReference type="OrthoDB" id="9801717at2"/>
<evidence type="ECO:0000256" key="4">
    <source>
        <dbReference type="PROSITE-ProRule" id="PRU01248"/>
    </source>
</evidence>
<feature type="domain" description="Tyr recombinase" evidence="5">
    <location>
        <begin position="108"/>
        <end position="300"/>
    </location>
</feature>
<keyword evidence="1" id="KW-0229">DNA integration</keyword>
<evidence type="ECO:0000259" key="5">
    <source>
        <dbReference type="PROSITE" id="PS51898"/>
    </source>
</evidence>
<feature type="domain" description="Core-binding (CB)" evidence="6">
    <location>
        <begin position="1"/>
        <end position="86"/>
    </location>
</feature>
<dbReference type="STRING" id="269670.SAMN02982927_00066"/>
<dbReference type="InterPro" id="IPR050090">
    <property type="entry name" value="Tyrosine_recombinase_XerCD"/>
</dbReference>
<dbReference type="InterPro" id="IPR044068">
    <property type="entry name" value="CB"/>
</dbReference>
<dbReference type="InterPro" id="IPR010998">
    <property type="entry name" value="Integrase_recombinase_N"/>
</dbReference>
<dbReference type="PROSITE" id="PS51900">
    <property type="entry name" value="CB"/>
    <property type="match status" value="1"/>
</dbReference>
<dbReference type="RefSeq" id="WP_093668938.1">
    <property type="nucleotide sequence ID" value="NZ_FOOY01000003.1"/>
</dbReference>
<dbReference type="InterPro" id="IPR004107">
    <property type="entry name" value="Integrase_SAM-like_N"/>
</dbReference>
<protein>
    <submittedName>
        <fullName evidence="7">Integrase/recombinase XerD</fullName>
    </submittedName>
</protein>
<dbReference type="Pfam" id="PF02899">
    <property type="entry name" value="Phage_int_SAM_1"/>
    <property type="match status" value="1"/>
</dbReference>
<dbReference type="PANTHER" id="PTHR30349">
    <property type="entry name" value="PHAGE INTEGRASE-RELATED"/>
    <property type="match status" value="1"/>
</dbReference>
<evidence type="ECO:0000313" key="8">
    <source>
        <dbReference type="Proteomes" id="UP000198752"/>
    </source>
</evidence>
<reference evidence="8" key="1">
    <citation type="submission" date="2016-10" db="EMBL/GenBank/DDBJ databases">
        <authorList>
            <person name="Varghese N."/>
            <person name="Submissions S."/>
        </authorList>
    </citation>
    <scope>NUCLEOTIDE SEQUENCE [LARGE SCALE GENOMIC DNA]</scope>
    <source>
        <strain evidence="8">ATCC 700379</strain>
    </source>
</reference>
<dbReference type="GO" id="GO:0006310">
    <property type="term" value="P:DNA recombination"/>
    <property type="evidence" value="ECO:0007669"/>
    <property type="project" value="UniProtKB-KW"/>
</dbReference>
<evidence type="ECO:0000256" key="2">
    <source>
        <dbReference type="ARBA" id="ARBA00023125"/>
    </source>
</evidence>
<dbReference type="InterPro" id="IPR011010">
    <property type="entry name" value="DNA_brk_join_enz"/>
</dbReference>
<dbReference type="EMBL" id="FOOY01000003">
    <property type="protein sequence ID" value="SFF94557.1"/>
    <property type="molecule type" value="Genomic_DNA"/>
</dbReference>
<evidence type="ECO:0000256" key="1">
    <source>
        <dbReference type="ARBA" id="ARBA00022908"/>
    </source>
</evidence>
<dbReference type="InterPro" id="IPR013762">
    <property type="entry name" value="Integrase-like_cat_sf"/>
</dbReference>
<keyword evidence="3" id="KW-0233">DNA recombination</keyword>
<keyword evidence="2 4" id="KW-0238">DNA-binding</keyword>
<evidence type="ECO:0000259" key="6">
    <source>
        <dbReference type="PROSITE" id="PS51900"/>
    </source>
</evidence>
<name>A0A1I2MYK9_9BACL</name>
<evidence type="ECO:0000313" key="7">
    <source>
        <dbReference type="EMBL" id="SFF94557.1"/>
    </source>
</evidence>
<dbReference type="Pfam" id="PF00589">
    <property type="entry name" value="Phage_integrase"/>
    <property type="match status" value="1"/>
</dbReference>
<evidence type="ECO:0000256" key="3">
    <source>
        <dbReference type="ARBA" id="ARBA00023172"/>
    </source>
</evidence>
<accession>A0A1I2MYK9</accession>
<dbReference type="Proteomes" id="UP000198752">
    <property type="component" value="Unassembled WGS sequence"/>
</dbReference>
<organism evidence="7 8">
    <name type="scientific">Sporolactobacillus nakayamae</name>
    <dbReference type="NCBI Taxonomy" id="269670"/>
    <lineage>
        <taxon>Bacteria</taxon>
        <taxon>Bacillati</taxon>
        <taxon>Bacillota</taxon>
        <taxon>Bacilli</taxon>
        <taxon>Bacillales</taxon>
        <taxon>Sporolactobacillaceae</taxon>
        <taxon>Sporolactobacillus</taxon>
    </lineage>
</organism>
<dbReference type="InterPro" id="IPR002104">
    <property type="entry name" value="Integrase_catalytic"/>
</dbReference>
<dbReference type="Gene3D" id="1.10.443.10">
    <property type="entry name" value="Intergrase catalytic core"/>
    <property type="match status" value="1"/>
</dbReference>
<sequence length="300" mass="34465">MRKQLNDFLDLLIRERGLSENTIEAYRSDLSQYLAFLMESASCEKWGDVTEVVVMNYLYHLKDQGCAPATLARKAAAMRGLHRYLMRSHQMVNDPAYAMDIPKIKQKPLPSMLTVNQVEQLLAAPDTRTRTGKRDRAIMEVLYATGIRVSECIRLNRDQVNLGLEFIRCVGKKGDERILPLDPEAIQALQSYITELDHESALKKNGQPLFLNRLNKRLTRQGIWKILKQYAEEAGISVPISPETLRQSLTAHLLQNGASFEFVDELMGRTHHSASMRYPRPNRLPFKKLYTTYHPHVRSK</sequence>
<dbReference type="PROSITE" id="PS51898">
    <property type="entry name" value="TYR_RECOMBINASE"/>
    <property type="match status" value="1"/>
</dbReference>